<evidence type="ECO:0000256" key="4">
    <source>
        <dbReference type="ARBA" id="ARBA00007131"/>
    </source>
</evidence>
<gene>
    <name evidence="10" type="ORF">P170DRAFT_445489</name>
</gene>
<evidence type="ECO:0000256" key="7">
    <source>
        <dbReference type="ARBA" id="ARBA00022842"/>
    </source>
</evidence>
<keyword evidence="7" id="KW-0460">Magnesium</keyword>
<dbReference type="InterPro" id="IPR005475">
    <property type="entry name" value="Transketolase-like_Pyr-bd"/>
</dbReference>
<sequence length="717" mass="79811">MAPSRIVDPTSFQSNDANGLKAKALQETCEQPDIFYQDKRSIEVIRGLVLDCCQQWGTGHGGSALGMAAIAQTLWRHILRYDPAHPDWFDRDRFVLSNGHVGILQYILLHLSGYEKWTMQQLKGYCHPTALDFTSMTKTHPEIEFDGLDMSTGPLGQGIANAVGMAIANMNLRATFNTDQSEIILGRVYCSTGDACLQEGVALEAISLAGHLKLDNLTLIYDNNGIQCDGPITLTTSEDVNEKMRACGWYIIDVFDGNHDVANIYTAITYAKQHRGSPVFINIRTTIGHGTDKAGTHKAHHTSFGGQTVDQCKRKWNLDPQQTHYVPQEVRTYWAEIPKRGKILYQQWERNLEKYQMACPERAEQLLLKVHGRLPSGWMRLLHEFQPPNHPIPIRQASGQIHDYLWDTVSFIAGSADLSEPNFMLKGGQQRFGSPSHHDGMSYSGRYIHYGVREHAMMAIANGISAYSRGAFIPVTATFAMFQLYGAPAIRMSALARLPAIHIGTHDSIAEGACGPTHQPIELVNLFRSMPDILHIRPGDAEEAIGAWMMALSFDGPSIIGLNRHAVPMQSGTNRHKMQRGAYVLNKGVGYQVTLVSTGGDLFHAVEAAQLLKDCGVPTRIVSMPCMRRFEEQDEEYQRMVFPWDGRPVVSFEAMSTDGWAKYATASIGQLGFGTTVAAEAVYPHFKLTAEDVKERVLKYLDGLLGRNAHTVPWRNI</sequence>
<evidence type="ECO:0000313" key="10">
    <source>
        <dbReference type="EMBL" id="PLB50108.1"/>
    </source>
</evidence>
<dbReference type="CDD" id="cd07033">
    <property type="entry name" value="TPP_PYR_DXS_TK_like"/>
    <property type="match status" value="1"/>
</dbReference>
<dbReference type="InterPro" id="IPR033247">
    <property type="entry name" value="Transketolase_fam"/>
</dbReference>
<dbReference type="GeneID" id="36558415"/>
<dbReference type="CDD" id="cd02012">
    <property type="entry name" value="TPP_TK"/>
    <property type="match status" value="1"/>
</dbReference>
<dbReference type="SUPFAM" id="SSF52922">
    <property type="entry name" value="TK C-terminal domain-like"/>
    <property type="match status" value="1"/>
</dbReference>
<keyword evidence="5" id="KW-0808">Transferase</keyword>
<evidence type="ECO:0000256" key="8">
    <source>
        <dbReference type="ARBA" id="ARBA00023052"/>
    </source>
</evidence>
<dbReference type="EMBL" id="MSFO01000003">
    <property type="protein sequence ID" value="PLB50108.1"/>
    <property type="molecule type" value="Genomic_DNA"/>
</dbReference>
<comment type="cofactor">
    <cofactor evidence="3">
        <name>thiamine diphosphate</name>
        <dbReference type="ChEBI" id="CHEBI:58937"/>
    </cofactor>
</comment>
<dbReference type="GO" id="GO:0004802">
    <property type="term" value="F:transketolase activity"/>
    <property type="evidence" value="ECO:0007669"/>
    <property type="project" value="TreeGrafter"/>
</dbReference>
<evidence type="ECO:0000256" key="6">
    <source>
        <dbReference type="ARBA" id="ARBA00022723"/>
    </source>
</evidence>
<dbReference type="Gene3D" id="3.40.50.920">
    <property type="match status" value="1"/>
</dbReference>
<evidence type="ECO:0000259" key="9">
    <source>
        <dbReference type="SMART" id="SM00861"/>
    </source>
</evidence>
<dbReference type="Gene3D" id="3.40.50.970">
    <property type="match status" value="2"/>
</dbReference>
<dbReference type="Proteomes" id="UP000234275">
    <property type="component" value="Unassembled WGS sequence"/>
</dbReference>
<proteinExistence type="inferred from homology"/>
<evidence type="ECO:0000313" key="11">
    <source>
        <dbReference type="Proteomes" id="UP000234275"/>
    </source>
</evidence>
<dbReference type="OrthoDB" id="10267175at2759"/>
<dbReference type="SMART" id="SM00861">
    <property type="entry name" value="Transket_pyr"/>
    <property type="match status" value="1"/>
</dbReference>
<dbReference type="Pfam" id="PF02779">
    <property type="entry name" value="Transket_pyr"/>
    <property type="match status" value="1"/>
</dbReference>
<dbReference type="RefSeq" id="XP_024705410.1">
    <property type="nucleotide sequence ID" value="XM_024850716.1"/>
</dbReference>
<dbReference type="SUPFAM" id="SSF52518">
    <property type="entry name" value="Thiamin diphosphate-binding fold (THDP-binding)"/>
    <property type="match status" value="2"/>
</dbReference>
<dbReference type="InterPro" id="IPR029061">
    <property type="entry name" value="THDP-binding"/>
</dbReference>
<keyword evidence="8" id="KW-0786">Thiamine pyrophosphate</keyword>
<evidence type="ECO:0000256" key="3">
    <source>
        <dbReference type="ARBA" id="ARBA00001964"/>
    </source>
</evidence>
<feature type="domain" description="Transketolase-like pyrimidine-binding" evidence="9">
    <location>
        <begin position="392"/>
        <end position="569"/>
    </location>
</feature>
<dbReference type="GO" id="GO:0005634">
    <property type="term" value="C:nucleus"/>
    <property type="evidence" value="ECO:0007669"/>
    <property type="project" value="TreeGrafter"/>
</dbReference>
<evidence type="ECO:0000256" key="2">
    <source>
        <dbReference type="ARBA" id="ARBA00001946"/>
    </source>
</evidence>
<dbReference type="InterPro" id="IPR055152">
    <property type="entry name" value="Transketolase-like_C_2"/>
</dbReference>
<dbReference type="InterPro" id="IPR005474">
    <property type="entry name" value="Transketolase_N"/>
</dbReference>
<dbReference type="PANTHER" id="PTHR43522:SF6">
    <property type="entry name" value="TRANSKETOLASE-LIKE PYRIMIDINE-BINDING DOMAIN-CONTAINING PROTEIN-RELATED"/>
    <property type="match status" value="1"/>
</dbReference>
<reference evidence="10 11" key="1">
    <citation type="submission" date="2016-12" db="EMBL/GenBank/DDBJ databases">
        <title>The genomes of Aspergillus section Nigri reveals drivers in fungal speciation.</title>
        <authorList>
            <consortium name="DOE Joint Genome Institute"/>
            <person name="Vesth T.C."/>
            <person name="Nybo J."/>
            <person name="Theobald S."/>
            <person name="Brandl J."/>
            <person name="Frisvad J.C."/>
            <person name="Nielsen K.F."/>
            <person name="Lyhne E.K."/>
            <person name="Kogle M.E."/>
            <person name="Kuo A."/>
            <person name="Riley R."/>
            <person name="Clum A."/>
            <person name="Nolan M."/>
            <person name="Lipzen A."/>
            <person name="Salamov A."/>
            <person name="Henrissat B."/>
            <person name="Wiebenga A."/>
            <person name="De Vries R.P."/>
            <person name="Grigoriev I.V."/>
            <person name="Mortensen U.H."/>
            <person name="Andersen M.R."/>
            <person name="Baker S.E."/>
        </authorList>
    </citation>
    <scope>NUCLEOTIDE SEQUENCE [LARGE SCALE GENOMIC DNA]</scope>
    <source>
        <strain evidence="10 11">IBT 23096</strain>
    </source>
</reference>
<dbReference type="PANTHER" id="PTHR43522">
    <property type="entry name" value="TRANSKETOLASE"/>
    <property type="match status" value="1"/>
</dbReference>
<dbReference type="GO" id="GO:0006098">
    <property type="term" value="P:pentose-phosphate shunt"/>
    <property type="evidence" value="ECO:0007669"/>
    <property type="project" value="TreeGrafter"/>
</dbReference>
<dbReference type="GO" id="GO:0046872">
    <property type="term" value="F:metal ion binding"/>
    <property type="evidence" value="ECO:0007669"/>
    <property type="project" value="UniProtKB-KW"/>
</dbReference>
<evidence type="ECO:0000256" key="1">
    <source>
        <dbReference type="ARBA" id="ARBA00001941"/>
    </source>
</evidence>
<dbReference type="InterPro" id="IPR009014">
    <property type="entry name" value="Transketo_C/PFOR_II"/>
</dbReference>
<comment type="similarity">
    <text evidence="4">Belongs to the transketolase family.</text>
</comment>
<dbReference type="Pfam" id="PF00456">
    <property type="entry name" value="Transketolase_N"/>
    <property type="match status" value="1"/>
</dbReference>
<organism evidence="10 11">
    <name type="scientific">Aspergillus steynii IBT 23096</name>
    <dbReference type="NCBI Taxonomy" id="1392250"/>
    <lineage>
        <taxon>Eukaryota</taxon>
        <taxon>Fungi</taxon>
        <taxon>Dikarya</taxon>
        <taxon>Ascomycota</taxon>
        <taxon>Pezizomycotina</taxon>
        <taxon>Eurotiomycetes</taxon>
        <taxon>Eurotiomycetidae</taxon>
        <taxon>Eurotiales</taxon>
        <taxon>Aspergillaceae</taxon>
        <taxon>Aspergillus</taxon>
        <taxon>Aspergillus subgen. Circumdati</taxon>
    </lineage>
</organism>
<keyword evidence="11" id="KW-1185">Reference proteome</keyword>
<dbReference type="Pfam" id="PF22613">
    <property type="entry name" value="Transketolase_C_1"/>
    <property type="match status" value="1"/>
</dbReference>
<dbReference type="STRING" id="1392250.A0A2I2GB55"/>
<comment type="caution">
    <text evidence="10">The sequence shown here is derived from an EMBL/GenBank/DDBJ whole genome shotgun (WGS) entry which is preliminary data.</text>
</comment>
<name>A0A2I2GB55_9EURO</name>
<keyword evidence="6" id="KW-0479">Metal-binding</keyword>
<comment type="cofactor">
    <cofactor evidence="1">
        <name>Co(2+)</name>
        <dbReference type="ChEBI" id="CHEBI:48828"/>
    </cofactor>
</comment>
<protein>
    <submittedName>
        <fullName evidence="10">Putative transketolase</fullName>
    </submittedName>
</protein>
<evidence type="ECO:0000256" key="5">
    <source>
        <dbReference type="ARBA" id="ARBA00022679"/>
    </source>
</evidence>
<dbReference type="VEuPathDB" id="FungiDB:P170DRAFT_445489"/>
<dbReference type="AlphaFoldDB" id="A0A2I2GB55"/>
<comment type="cofactor">
    <cofactor evidence="2">
        <name>Mg(2+)</name>
        <dbReference type="ChEBI" id="CHEBI:18420"/>
    </cofactor>
</comment>
<dbReference type="GO" id="GO:0005829">
    <property type="term" value="C:cytosol"/>
    <property type="evidence" value="ECO:0007669"/>
    <property type="project" value="TreeGrafter"/>
</dbReference>
<accession>A0A2I2GB55</accession>